<dbReference type="EMBL" id="JAABLQ010000001">
    <property type="protein sequence ID" value="NBN78361.1"/>
    <property type="molecule type" value="Genomic_DNA"/>
</dbReference>
<accession>A0A7X5J9D1</accession>
<dbReference type="Proteomes" id="UP000586722">
    <property type="component" value="Unassembled WGS sequence"/>
</dbReference>
<proteinExistence type="predicted"/>
<name>A0A7X5J9D1_9HYPH</name>
<organism evidence="1 2">
    <name type="scientific">Pannonibacter tanglangensis</name>
    <dbReference type="NCBI Taxonomy" id="2750084"/>
    <lineage>
        <taxon>Bacteria</taxon>
        <taxon>Pseudomonadati</taxon>
        <taxon>Pseudomonadota</taxon>
        <taxon>Alphaproteobacteria</taxon>
        <taxon>Hyphomicrobiales</taxon>
        <taxon>Stappiaceae</taxon>
        <taxon>Pannonibacter</taxon>
    </lineage>
</organism>
<dbReference type="RefSeq" id="WP_161673884.1">
    <property type="nucleotide sequence ID" value="NZ_JAABLP010000001.1"/>
</dbReference>
<evidence type="ECO:0000313" key="1">
    <source>
        <dbReference type="EMBL" id="NBN78361.1"/>
    </source>
</evidence>
<protein>
    <submittedName>
        <fullName evidence="1">Uncharacterized protein</fullName>
    </submittedName>
</protein>
<sequence>MIYTVLGLPGPFTRWCRAVVCELIAARGERAADTHIPGSLADIATELLRSGTDHLVVSAGRPDVALMARLKEYRRPMLLALSDPRQAALHLFRAGKADERTSVRLISGDCSCLVDFHGVDHVTRLHVDEALADPLSAIQRIADVYGLATDAAGARRILERTVTDLAATTGHDNGGPDARAGLVESFGEAVGAAADYILGGFDQMLAGNRDVPLIITKEFFLAGDPPHDHVAQPLDMTGRARFIAFGPYMHIPAGAWALRYVVGFSAEAMGTPCIIDVGVSEGPVYHELTRAHMVVSSRGRMEISLSFEITDPLMPMQVRLLTEKAIFDGRMAIGYAEFRRKSHHDAGDLDTATLLPPA</sequence>
<evidence type="ECO:0000313" key="2">
    <source>
        <dbReference type="Proteomes" id="UP000586722"/>
    </source>
</evidence>
<keyword evidence="2" id="KW-1185">Reference proteome</keyword>
<comment type="caution">
    <text evidence="1">The sequence shown here is derived from an EMBL/GenBank/DDBJ whole genome shotgun (WGS) entry which is preliminary data.</text>
</comment>
<gene>
    <name evidence="1" type="ORF">GWI72_08790</name>
</gene>
<reference evidence="2" key="1">
    <citation type="submission" date="2020-01" db="EMBL/GenBank/DDBJ databases">
        <authorList>
            <person name="Fang Y."/>
            <person name="Sun R."/>
            <person name="Nie L."/>
            <person name="He J."/>
            <person name="Hao L."/>
            <person name="Wang L."/>
            <person name="Su S."/>
            <person name="Lv E."/>
            <person name="Zhang Z."/>
            <person name="Xie R."/>
            <person name="Liu H."/>
        </authorList>
    </citation>
    <scope>NUCLEOTIDE SEQUENCE [LARGE SCALE GENOMIC DNA]</scope>
    <source>
        <strain evidence="2">XCT-53</strain>
    </source>
</reference>
<dbReference type="AlphaFoldDB" id="A0A7X5J9D1"/>